<dbReference type="Pfam" id="PF01257">
    <property type="entry name" value="2Fe-2S_thioredx"/>
    <property type="match status" value="1"/>
</dbReference>
<reference evidence="1 2" key="1">
    <citation type="submission" date="2016-11" db="EMBL/GenBank/DDBJ databases">
        <authorList>
            <person name="Jaros S."/>
            <person name="Januszkiewicz K."/>
            <person name="Wedrychowicz H."/>
        </authorList>
    </citation>
    <scope>NUCLEOTIDE SEQUENCE [LARGE SCALE GENOMIC DNA]</scope>
    <source>
        <strain evidence="1 2">DSM 17459</strain>
    </source>
</reference>
<dbReference type="AlphaFoldDB" id="A0A1M4ZJ06"/>
<dbReference type="Gene3D" id="3.40.30.10">
    <property type="entry name" value="Glutaredoxin"/>
    <property type="match status" value="1"/>
</dbReference>
<dbReference type="PANTHER" id="PTHR43342:SF1">
    <property type="entry name" value="BIFURCATING [FEFE] HYDROGENASE GAMMA SUBUNIT"/>
    <property type="match status" value="1"/>
</dbReference>
<evidence type="ECO:0000313" key="1">
    <source>
        <dbReference type="EMBL" id="SHF18014.1"/>
    </source>
</evidence>
<organism evidence="1 2">
    <name type="scientific">Lactonifactor longoviformis DSM 17459</name>
    <dbReference type="NCBI Taxonomy" id="1122155"/>
    <lineage>
        <taxon>Bacteria</taxon>
        <taxon>Bacillati</taxon>
        <taxon>Bacillota</taxon>
        <taxon>Clostridia</taxon>
        <taxon>Eubacteriales</taxon>
        <taxon>Clostridiaceae</taxon>
        <taxon>Lactonifactor</taxon>
    </lineage>
</organism>
<accession>A0A1M4ZJ06</accession>
<evidence type="ECO:0000313" key="2">
    <source>
        <dbReference type="Proteomes" id="UP000184245"/>
    </source>
</evidence>
<proteinExistence type="predicted"/>
<dbReference type="InterPro" id="IPR028431">
    <property type="entry name" value="NADP_DH_HndA-like"/>
</dbReference>
<dbReference type="RefSeq" id="WP_072852767.1">
    <property type="nucleotide sequence ID" value="NZ_FQVI01000015.1"/>
</dbReference>
<dbReference type="STRING" id="1122155.SAMN02745158_02789"/>
<dbReference type="SUPFAM" id="SSF52833">
    <property type="entry name" value="Thioredoxin-like"/>
    <property type="match status" value="1"/>
</dbReference>
<gene>
    <name evidence="1" type="ORF">SAMN02745158_02789</name>
</gene>
<sequence>MKETKHEAEQQLEEILEYYSSLENRGEQNTIKEMLWELQEAYGSIPVWLSERAAKAAGVKLSFIRVLLRLSPSLKEIPYSHEILICTGERCHRKGSKDLLAILKKELQIGKNGVSKDGSMYLRTQNCLKHCRTAPNAVIDGEWYYGRSPEEILEVIRNL</sequence>
<dbReference type="EMBL" id="FQVI01000015">
    <property type="protein sequence ID" value="SHF18014.1"/>
    <property type="molecule type" value="Genomic_DNA"/>
</dbReference>
<dbReference type="CDD" id="cd02980">
    <property type="entry name" value="TRX_Fd_family"/>
    <property type="match status" value="1"/>
</dbReference>
<keyword evidence="2" id="KW-1185">Reference proteome</keyword>
<dbReference type="PANTHER" id="PTHR43342">
    <property type="entry name" value="NADH-QUINONE OXIDOREDUCTASE, E SUBUNIT"/>
    <property type="match status" value="1"/>
</dbReference>
<dbReference type="Proteomes" id="UP000184245">
    <property type="component" value="Unassembled WGS sequence"/>
</dbReference>
<name>A0A1M4ZJ06_9CLOT</name>
<protein>
    <submittedName>
        <fullName evidence="1">Thioredoxin-like [2Fe-2S] ferredoxin</fullName>
    </submittedName>
</protein>
<dbReference type="InterPro" id="IPR036249">
    <property type="entry name" value="Thioredoxin-like_sf"/>
</dbReference>
<dbReference type="OrthoDB" id="1971655at2"/>